<evidence type="ECO:0000256" key="6">
    <source>
        <dbReference type="ARBA" id="ARBA00022968"/>
    </source>
</evidence>
<keyword evidence="10" id="KW-1015">Disulfide bond</keyword>
<keyword evidence="14" id="KW-1185">Reference proteome</keyword>
<gene>
    <name evidence="13" type="ORF">EVEC_LOCUS7930</name>
</gene>
<evidence type="ECO:0000313" key="13">
    <source>
        <dbReference type="EMBL" id="VDD93179.1"/>
    </source>
</evidence>
<comment type="subcellular location">
    <subcellularLocation>
        <location evidence="1">Golgi apparatus membrane</location>
        <topology evidence="1">Single-pass type II membrane protein</topology>
    </subcellularLocation>
</comment>
<protein>
    <submittedName>
        <fullName evidence="15">Heparan sulfate 2-O-sulfotransferase</fullName>
    </submittedName>
</protein>
<dbReference type="OrthoDB" id="10019582at2759"/>
<keyword evidence="11" id="KW-0325">Glycoprotein</keyword>
<reference evidence="15" key="1">
    <citation type="submission" date="2017-02" db="UniProtKB">
        <authorList>
            <consortium name="WormBaseParasite"/>
        </authorList>
    </citation>
    <scope>IDENTIFICATION</scope>
</reference>
<evidence type="ECO:0000256" key="12">
    <source>
        <dbReference type="SAM" id="Phobius"/>
    </source>
</evidence>
<feature type="transmembrane region" description="Helical" evidence="12">
    <location>
        <begin position="6"/>
        <end position="24"/>
    </location>
</feature>
<dbReference type="PANTHER" id="PTHR12129">
    <property type="entry name" value="HEPARAN SULFATE 2-O-SULFOTRANSFERASE"/>
    <property type="match status" value="1"/>
</dbReference>
<dbReference type="GO" id="GO:0000139">
    <property type="term" value="C:Golgi membrane"/>
    <property type="evidence" value="ECO:0007669"/>
    <property type="project" value="UniProtKB-SubCell"/>
</dbReference>
<reference evidence="13 14" key="2">
    <citation type="submission" date="2018-10" db="EMBL/GenBank/DDBJ databases">
        <authorList>
            <consortium name="Pathogen Informatics"/>
        </authorList>
    </citation>
    <scope>NUCLEOTIDE SEQUENCE [LARGE SCALE GENOMIC DNA]</scope>
</reference>
<evidence type="ECO:0000313" key="14">
    <source>
        <dbReference type="Proteomes" id="UP000274131"/>
    </source>
</evidence>
<dbReference type="InterPro" id="IPR027417">
    <property type="entry name" value="P-loop_NTPase"/>
</dbReference>
<keyword evidence="9 12" id="KW-0472">Membrane</keyword>
<comment type="similarity">
    <text evidence="2">Belongs to the sulfotransferase 3 family.</text>
</comment>
<dbReference type="InterPro" id="IPR005331">
    <property type="entry name" value="Sulfotransferase"/>
</dbReference>
<evidence type="ECO:0000256" key="1">
    <source>
        <dbReference type="ARBA" id="ARBA00004323"/>
    </source>
</evidence>
<dbReference type="Proteomes" id="UP000274131">
    <property type="component" value="Unassembled WGS sequence"/>
</dbReference>
<evidence type="ECO:0000256" key="4">
    <source>
        <dbReference type="ARBA" id="ARBA00022679"/>
    </source>
</evidence>
<organism evidence="15">
    <name type="scientific">Enterobius vermicularis</name>
    <name type="common">Human pinworm</name>
    <dbReference type="NCBI Taxonomy" id="51028"/>
    <lineage>
        <taxon>Eukaryota</taxon>
        <taxon>Metazoa</taxon>
        <taxon>Ecdysozoa</taxon>
        <taxon>Nematoda</taxon>
        <taxon>Chromadorea</taxon>
        <taxon>Rhabditida</taxon>
        <taxon>Spirurina</taxon>
        <taxon>Oxyuridomorpha</taxon>
        <taxon>Oxyuroidea</taxon>
        <taxon>Oxyuridae</taxon>
        <taxon>Enterobius</taxon>
    </lineage>
</organism>
<dbReference type="AlphaFoldDB" id="A0A0N4VCY3"/>
<dbReference type="Gene3D" id="3.40.50.300">
    <property type="entry name" value="P-loop containing nucleotide triphosphate hydrolases"/>
    <property type="match status" value="1"/>
</dbReference>
<dbReference type="GO" id="GO:0015012">
    <property type="term" value="P:heparan sulfate proteoglycan biosynthetic process"/>
    <property type="evidence" value="ECO:0007669"/>
    <property type="project" value="UniProtKB-ARBA"/>
</dbReference>
<keyword evidence="5 12" id="KW-0812">Transmembrane</keyword>
<name>A0A0N4VCY3_ENTVE</name>
<dbReference type="SUPFAM" id="SSF52540">
    <property type="entry name" value="P-loop containing nucleoside triphosphate hydrolases"/>
    <property type="match status" value="1"/>
</dbReference>
<dbReference type="WBParaSite" id="EVEC_0000844601-mRNA-1">
    <property type="protein sequence ID" value="EVEC_0000844601-mRNA-1"/>
    <property type="gene ID" value="EVEC_0000844601"/>
</dbReference>
<dbReference type="PANTHER" id="PTHR12129:SF17">
    <property type="entry name" value="HEPARAN SULFATE 2-O-SULFOTRANSFERASE 1"/>
    <property type="match status" value="1"/>
</dbReference>
<dbReference type="InterPro" id="IPR007734">
    <property type="entry name" value="Heparan_SO4_2-O-STrfase"/>
</dbReference>
<keyword evidence="8" id="KW-0333">Golgi apparatus</keyword>
<evidence type="ECO:0000256" key="2">
    <source>
        <dbReference type="ARBA" id="ARBA00010569"/>
    </source>
</evidence>
<evidence type="ECO:0000256" key="5">
    <source>
        <dbReference type="ARBA" id="ARBA00022692"/>
    </source>
</evidence>
<dbReference type="FunFam" id="3.40.50.300:FF:001418">
    <property type="entry name" value="Heparan sulfate 2-o-sulfotransferase"/>
    <property type="match status" value="1"/>
</dbReference>
<evidence type="ECO:0000256" key="11">
    <source>
        <dbReference type="ARBA" id="ARBA00023180"/>
    </source>
</evidence>
<evidence type="ECO:0000256" key="7">
    <source>
        <dbReference type="ARBA" id="ARBA00022989"/>
    </source>
</evidence>
<keyword evidence="7 12" id="KW-1133">Transmembrane helix</keyword>
<keyword evidence="4" id="KW-0808">Transferase</keyword>
<keyword evidence="6" id="KW-0735">Signal-anchor</keyword>
<dbReference type="STRING" id="51028.A0A0N4VCY3"/>
<evidence type="ECO:0000256" key="9">
    <source>
        <dbReference type="ARBA" id="ARBA00023136"/>
    </source>
</evidence>
<proteinExistence type="inferred from homology"/>
<evidence type="ECO:0000256" key="3">
    <source>
        <dbReference type="ARBA" id="ARBA00011233"/>
    </source>
</evidence>
<dbReference type="GO" id="GO:0004394">
    <property type="term" value="F:heparan sulfate 2-sulfotransferase activity"/>
    <property type="evidence" value="ECO:0007669"/>
    <property type="project" value="TreeGrafter"/>
</dbReference>
<accession>A0A0N4VCY3</accession>
<evidence type="ECO:0000256" key="10">
    <source>
        <dbReference type="ARBA" id="ARBA00023157"/>
    </source>
</evidence>
<dbReference type="EMBL" id="UXUI01009167">
    <property type="protein sequence ID" value="VDD93179.1"/>
    <property type="molecule type" value="Genomic_DNA"/>
</dbReference>
<sequence>MVTRIQWMFINIILIILLFLYVNIRLMTLDQTNGQKHLQNLFSLSTSSHIIIYNRVPKTGSTTLVNAVMYDLCKVNNFSVLHLNITRNRYIMNLADQRRFVENVTTWGQRLPAIYHGHAAFIDFTLFGKPNPIYINLIREPFERLLSHYYFLRYGDDYRVGLKRSRAGNNETFDECVERKGKDCDMKQMWVQIPYFCGTSFFCSEPGNEDALEMAKKNLIQHYLLVGVSEKMREFIAALEAVLPNFFAGAVKHFDSLDAKRSHLRYTKKKIPPTRKTIVAVKSQKIYKMEYEFYRFAVDVFENNLKRMMDSKGEEFLPTQFHYEKIKPIAVGN</sequence>
<dbReference type="Pfam" id="PF03567">
    <property type="entry name" value="Sulfotransfer_2"/>
    <property type="match status" value="1"/>
</dbReference>
<evidence type="ECO:0000256" key="8">
    <source>
        <dbReference type="ARBA" id="ARBA00023034"/>
    </source>
</evidence>
<evidence type="ECO:0000313" key="15">
    <source>
        <dbReference type="WBParaSite" id="EVEC_0000844601-mRNA-1"/>
    </source>
</evidence>
<comment type="subunit">
    <text evidence="3">Homotrimer.</text>
</comment>